<dbReference type="SUPFAM" id="SSF51735">
    <property type="entry name" value="NAD(P)-binding Rossmann-fold domains"/>
    <property type="match status" value="1"/>
</dbReference>
<evidence type="ECO:0000256" key="5">
    <source>
        <dbReference type="ARBA" id="ARBA00023027"/>
    </source>
</evidence>
<feature type="binding site" evidence="9">
    <location>
        <begin position="10"/>
        <end position="15"/>
    </location>
    <ligand>
        <name>NAD(+)</name>
        <dbReference type="ChEBI" id="CHEBI:57540"/>
    </ligand>
</feature>
<evidence type="ECO:0000256" key="10">
    <source>
        <dbReference type="SAM" id="SignalP"/>
    </source>
</evidence>
<dbReference type="PIRSF" id="PIRSF000102">
    <property type="entry name" value="Lac_mal_DH"/>
    <property type="match status" value="1"/>
</dbReference>
<dbReference type="Gene3D" id="3.90.110.10">
    <property type="entry name" value="Lactate dehydrogenase/glycoside hydrolase, family 4, C-terminal"/>
    <property type="match status" value="1"/>
</dbReference>
<comment type="function">
    <text evidence="7">Catalyzes the conversion of lactate to pyruvate.</text>
</comment>
<dbReference type="NCBIfam" id="NF000824">
    <property type="entry name" value="PRK00066.1"/>
    <property type="match status" value="1"/>
</dbReference>
<feature type="signal peptide" evidence="10">
    <location>
        <begin position="1"/>
        <end position="21"/>
    </location>
</feature>
<evidence type="ECO:0000256" key="6">
    <source>
        <dbReference type="ARBA" id="ARBA00049258"/>
    </source>
</evidence>
<evidence type="ECO:0000256" key="9">
    <source>
        <dbReference type="PIRSR" id="PIRSR000102-3"/>
    </source>
</evidence>
<keyword evidence="5 7" id="KW-0520">NAD</keyword>
<dbReference type="FunFam" id="3.40.50.720:FF:000018">
    <property type="entry name" value="Malate dehydrogenase"/>
    <property type="match status" value="1"/>
</dbReference>
<evidence type="ECO:0000259" key="12">
    <source>
        <dbReference type="Pfam" id="PF02866"/>
    </source>
</evidence>
<dbReference type="EC" id="1.1.1.27" evidence="3 7"/>
<dbReference type="InterPro" id="IPR001557">
    <property type="entry name" value="L-lactate/malate_DH"/>
</dbReference>
<proteinExistence type="inferred from homology"/>
<feature type="binding site" evidence="7">
    <location>
        <begin position="148"/>
        <end position="151"/>
    </location>
    <ligand>
        <name>substrate</name>
    </ligand>
</feature>
<feature type="active site" description="Proton acceptor" evidence="7 8">
    <location>
        <position position="175"/>
    </location>
</feature>
<organism evidence="13 14">
    <name type="scientific">Erysipelothrix larvae</name>
    <dbReference type="NCBI Taxonomy" id="1514105"/>
    <lineage>
        <taxon>Bacteria</taxon>
        <taxon>Bacillati</taxon>
        <taxon>Bacillota</taxon>
        <taxon>Erysipelotrichia</taxon>
        <taxon>Erysipelotrichales</taxon>
        <taxon>Erysipelotrichaceae</taxon>
        <taxon>Erysipelothrix</taxon>
    </lineage>
</organism>
<dbReference type="AlphaFoldDB" id="A0A120JTG0"/>
<dbReference type="GO" id="GO:0006089">
    <property type="term" value="P:lactate metabolic process"/>
    <property type="evidence" value="ECO:0007669"/>
    <property type="project" value="TreeGrafter"/>
</dbReference>
<reference evidence="13 14" key="1">
    <citation type="submission" date="2015-10" db="EMBL/GenBank/DDBJ databases">
        <title>Erysipelothrix larvae sp. LV19 isolated from the larval gut of the rhinoceros beetle, Trypoxylus dichotomus.</title>
        <authorList>
            <person name="Lim S."/>
            <person name="Kim B.-C."/>
        </authorList>
    </citation>
    <scope>NUCLEOTIDE SEQUENCE [LARGE SCALE GENOMIC DNA]</scope>
    <source>
        <strain evidence="13 14">LV19</strain>
    </source>
</reference>
<comment type="similarity">
    <text evidence="2 7">Belongs to the LDH/MDH superfamily. LDH family.</text>
</comment>
<feature type="binding site" evidence="7">
    <location>
        <position position="88"/>
    </location>
    <ligand>
        <name>substrate</name>
    </ligand>
</feature>
<feature type="binding site" evidence="9">
    <location>
        <position position="95"/>
    </location>
    <ligand>
        <name>NAD(+)</name>
        <dbReference type="ChEBI" id="CHEBI:57540"/>
    </ligand>
</feature>
<evidence type="ECO:0000313" key="13">
    <source>
        <dbReference type="EMBL" id="AMC92747.1"/>
    </source>
</evidence>
<dbReference type="Proteomes" id="UP000063781">
    <property type="component" value="Chromosome"/>
</dbReference>
<comment type="subcellular location">
    <subcellularLocation>
        <location evidence="7">Cytoplasm</location>
    </subcellularLocation>
</comment>
<dbReference type="InterPro" id="IPR015955">
    <property type="entry name" value="Lactate_DH/Glyco_Ohase_4_C"/>
</dbReference>
<feature type="binding site" evidence="7">
    <location>
        <position position="40"/>
    </location>
    <ligand>
        <name>NAD(+)</name>
        <dbReference type="ChEBI" id="CHEBI:57540"/>
    </ligand>
</feature>
<dbReference type="Pfam" id="PF02866">
    <property type="entry name" value="Ldh_1_C"/>
    <property type="match status" value="1"/>
</dbReference>
<dbReference type="SUPFAM" id="SSF56327">
    <property type="entry name" value="LDH C-terminal domain-like"/>
    <property type="match status" value="1"/>
</dbReference>
<dbReference type="InterPro" id="IPR018177">
    <property type="entry name" value="L-lactate_DH_AS"/>
</dbReference>
<evidence type="ECO:0000256" key="8">
    <source>
        <dbReference type="PIRSR" id="PIRSR000102-1"/>
    </source>
</evidence>
<name>A0A120JTG0_9FIRM</name>
<keyword evidence="7" id="KW-0963">Cytoplasm</keyword>
<feature type="binding site" evidence="7">
    <location>
        <position position="82"/>
    </location>
    <ligand>
        <name>substrate</name>
    </ligand>
</feature>
<dbReference type="PROSITE" id="PS00064">
    <property type="entry name" value="L_LDH"/>
    <property type="match status" value="1"/>
</dbReference>
<feature type="binding site" evidence="7">
    <location>
        <begin position="120"/>
        <end position="123"/>
    </location>
    <ligand>
        <name>substrate</name>
    </ligand>
</feature>
<dbReference type="GO" id="GO:0004459">
    <property type="term" value="F:L-lactate dehydrogenase (NAD+) activity"/>
    <property type="evidence" value="ECO:0007669"/>
    <property type="project" value="UniProtKB-UniRule"/>
</dbReference>
<keyword evidence="10" id="KW-0732">Signal</keyword>
<keyword evidence="14" id="KW-1185">Reference proteome</keyword>
<gene>
    <name evidence="7" type="primary">ldh</name>
    <name evidence="13" type="ORF">AOC36_01705</name>
</gene>
<dbReference type="GO" id="GO:0006096">
    <property type="term" value="P:glycolytic process"/>
    <property type="evidence" value="ECO:0007669"/>
    <property type="project" value="UniProtKB-UniRule"/>
</dbReference>
<dbReference type="Pfam" id="PF00056">
    <property type="entry name" value="Ldh_1_N"/>
    <property type="match status" value="1"/>
</dbReference>
<evidence type="ECO:0000256" key="4">
    <source>
        <dbReference type="ARBA" id="ARBA00023002"/>
    </source>
</evidence>
<feature type="binding site" evidence="7">
    <location>
        <begin position="79"/>
        <end position="80"/>
    </location>
    <ligand>
        <name>NAD(+)</name>
        <dbReference type="ChEBI" id="CHEBI:57540"/>
    </ligand>
</feature>
<dbReference type="Gene3D" id="3.40.50.720">
    <property type="entry name" value="NAD(P)-binding Rossmann-like Domain"/>
    <property type="match status" value="1"/>
</dbReference>
<feature type="binding site" evidence="7 9">
    <location>
        <position position="35"/>
    </location>
    <ligand>
        <name>NAD(+)</name>
        <dbReference type="ChEBI" id="CHEBI:57540"/>
    </ligand>
</feature>
<comment type="catalytic activity">
    <reaction evidence="6 7">
        <text>(S)-lactate + NAD(+) = pyruvate + NADH + H(+)</text>
        <dbReference type="Rhea" id="RHEA:23444"/>
        <dbReference type="ChEBI" id="CHEBI:15361"/>
        <dbReference type="ChEBI" id="CHEBI:15378"/>
        <dbReference type="ChEBI" id="CHEBI:16651"/>
        <dbReference type="ChEBI" id="CHEBI:57540"/>
        <dbReference type="ChEBI" id="CHEBI:57945"/>
        <dbReference type="EC" id="1.1.1.27"/>
    </reaction>
</comment>
<dbReference type="InterPro" id="IPR001236">
    <property type="entry name" value="Lactate/malate_DH_N"/>
</dbReference>
<feature type="binding site" evidence="7">
    <location>
        <position position="143"/>
    </location>
    <ligand>
        <name>NAD(+)</name>
        <dbReference type="ChEBI" id="CHEBI:57540"/>
    </ligand>
</feature>
<feature type="modified residue" description="Phosphotyrosine" evidence="7">
    <location>
        <position position="221"/>
    </location>
</feature>
<dbReference type="InterPro" id="IPR011304">
    <property type="entry name" value="L-lactate_DH"/>
</dbReference>
<dbReference type="InterPro" id="IPR022383">
    <property type="entry name" value="Lactate/malate_DH_C"/>
</dbReference>
<dbReference type="GO" id="GO:0005737">
    <property type="term" value="C:cytoplasm"/>
    <property type="evidence" value="ECO:0007669"/>
    <property type="project" value="UniProtKB-SubCell"/>
</dbReference>
<dbReference type="PANTHER" id="PTHR43128">
    <property type="entry name" value="L-2-HYDROXYCARBOXYLATE DEHYDROGENASE (NAD(P)(+))"/>
    <property type="match status" value="1"/>
</dbReference>
<dbReference type="STRING" id="1514105.AOC36_01705"/>
<dbReference type="KEGG" id="erl:AOC36_01705"/>
<comment type="subunit">
    <text evidence="7">Homotetramer.</text>
</comment>
<dbReference type="OrthoDB" id="9802969at2"/>
<keyword evidence="4 7" id="KW-0560">Oxidoreductase</keyword>
<evidence type="ECO:0000256" key="2">
    <source>
        <dbReference type="ARBA" id="ARBA00006054"/>
    </source>
</evidence>
<dbReference type="RefSeq" id="WP_067630553.1">
    <property type="nucleotide sequence ID" value="NZ_CP013213.1"/>
</dbReference>
<evidence type="ECO:0000256" key="3">
    <source>
        <dbReference type="ARBA" id="ARBA00012967"/>
    </source>
</evidence>
<protein>
    <recommendedName>
        <fullName evidence="3 7">L-lactate dehydrogenase</fullName>
        <shortName evidence="7">L-LDH</shortName>
        <ecNumber evidence="3 7">1.1.1.27</ecNumber>
    </recommendedName>
</protein>
<dbReference type="InterPro" id="IPR036291">
    <property type="entry name" value="NAD(P)-bd_dom_sf"/>
</dbReference>
<sequence>MKTTKISIIGAGSVGSATAFALVNHGLASEIVIVDINAKKAEGEAMDIVQGQVFVSPVNVRSGTYSDTKGSDIVIITAGLAQKPGETRIDLVNRNIEIYKQMIPEIASNNPDSILLVVSNPVDILSYVTYKLSGFAAERVIGSGTVLDTARFQSILSQEFGVDARNIHANIIGEHGDTEIATWSLATIAGLTIEQYCRNIGLEFPEEHKNEITDAVKNAAYEIIDRKGFTNYAVALAITHIVKVILRGENSILTVSTLQSGAYGLEDVYISVPTIVTRSGVKQVVEVPYSQQERHDLKVSADTLKAILDSSNL</sequence>
<dbReference type="CDD" id="cd05292">
    <property type="entry name" value="LDH_2"/>
    <property type="match status" value="1"/>
</dbReference>
<feature type="domain" description="Lactate/malate dehydrogenase N-terminal" evidence="11">
    <location>
        <begin position="4"/>
        <end position="142"/>
    </location>
</feature>
<accession>A0A120JTG0</accession>
<evidence type="ECO:0000256" key="7">
    <source>
        <dbReference type="HAMAP-Rule" id="MF_00488"/>
    </source>
</evidence>
<dbReference type="NCBIfam" id="TIGR01771">
    <property type="entry name" value="L-LDH-NAD"/>
    <property type="match status" value="1"/>
</dbReference>
<dbReference type="UniPathway" id="UPA00554">
    <property type="reaction ID" value="UER00611"/>
</dbReference>
<evidence type="ECO:0000313" key="14">
    <source>
        <dbReference type="Proteomes" id="UP000063781"/>
    </source>
</evidence>
<dbReference type="EMBL" id="CP013213">
    <property type="protein sequence ID" value="AMC92747.1"/>
    <property type="molecule type" value="Genomic_DNA"/>
</dbReference>
<comment type="caution">
    <text evidence="7">Lacks conserved residue(s) required for the propagation of feature annotation.</text>
</comment>
<evidence type="ECO:0000256" key="1">
    <source>
        <dbReference type="ARBA" id="ARBA00004843"/>
    </source>
</evidence>
<dbReference type="HAMAP" id="MF_00488">
    <property type="entry name" value="Lactate_dehydrog"/>
    <property type="match status" value="1"/>
</dbReference>
<feature type="binding site" evidence="7">
    <location>
        <position position="14"/>
    </location>
    <ligand>
        <name>NAD(+)</name>
        <dbReference type="ChEBI" id="CHEBI:57540"/>
    </ligand>
</feature>
<feature type="binding site" evidence="7">
    <location>
        <position position="65"/>
    </location>
    <ligand>
        <name>NAD(+)</name>
        <dbReference type="ChEBI" id="CHEBI:57540"/>
    </ligand>
</feature>
<dbReference type="PANTHER" id="PTHR43128:SF16">
    <property type="entry name" value="L-LACTATE DEHYDROGENASE"/>
    <property type="match status" value="1"/>
</dbReference>
<dbReference type="NCBIfam" id="NF004863">
    <property type="entry name" value="PRK06223.1"/>
    <property type="match status" value="1"/>
</dbReference>
<keyword evidence="7" id="KW-0597">Phosphoprotein</keyword>
<evidence type="ECO:0000259" key="11">
    <source>
        <dbReference type="Pfam" id="PF00056"/>
    </source>
</evidence>
<feature type="chain" id="PRO_5039060091" description="L-lactate dehydrogenase" evidence="10">
    <location>
        <begin position="22"/>
        <end position="313"/>
    </location>
</feature>
<comment type="pathway">
    <text evidence="1 7">Fermentation; pyruvate fermentation to lactate; (S)-lactate from pyruvate: step 1/1.</text>
</comment>
<dbReference type="PRINTS" id="PR00086">
    <property type="entry name" value="LLDHDRGNASE"/>
</dbReference>
<feature type="domain" description="Lactate/malate dehydrogenase C-terminal" evidence="12">
    <location>
        <begin position="145"/>
        <end position="309"/>
    </location>
</feature>
<feature type="binding site" evidence="7">
    <location>
        <position position="230"/>
    </location>
    <ligand>
        <name>substrate</name>
    </ligand>
</feature>
<feature type="binding site" evidence="7 9">
    <location>
        <begin position="118"/>
        <end position="120"/>
    </location>
    <ligand>
        <name>NAD(+)</name>
        <dbReference type="ChEBI" id="CHEBI:57540"/>
    </ligand>
</feature>